<gene>
    <name evidence="1" type="ORF">GSB_154544</name>
</gene>
<name>V6TPF1_GIAIN</name>
<sequence>MIPDFEYKAQEPLDETQFREERCYQYGSSNLSYKQTTIGSIRCISPMKLSMAVCCRDPFTIICHRYSIWLQVGRKHRGNKVTNNGLQRNSEHRDLR</sequence>
<accession>V6TPF1</accession>
<reference evidence="1 2" key="2">
    <citation type="journal article" date="2013" name="Genome Biol. Evol.">
        <title>Genome sequencing of Giardia lamblia genotypes A2 and B isolates (DH and GS) and comparative analysis with the genomes of genotypes A1 and E (WB and Pig).</title>
        <authorList>
            <person name="Adam R.D."/>
            <person name="Dahlstrom E.W."/>
            <person name="Martens C.A."/>
            <person name="Bruno D.P."/>
            <person name="Barbian K.D."/>
            <person name="Ricklefs S.M."/>
            <person name="Hernandez M.M."/>
            <person name="Narla N.P."/>
            <person name="Patel R.B."/>
            <person name="Porcella S.F."/>
            <person name="Nash T.E."/>
        </authorList>
    </citation>
    <scope>NUCLEOTIDE SEQUENCE [LARGE SCALE GENOMIC DNA]</scope>
    <source>
        <strain evidence="1 2">GS</strain>
    </source>
</reference>
<protein>
    <submittedName>
        <fullName evidence="1">Delta 6 desaturase</fullName>
    </submittedName>
</protein>
<reference evidence="2" key="1">
    <citation type="submission" date="2012-02" db="EMBL/GenBank/DDBJ databases">
        <title>Genome sequencing of Giardia lamblia Genotypes A2 and B isolates (DH and GS) and comparative analysis with the genomes of Genotypes A1 and E (WB and Pig).</title>
        <authorList>
            <person name="Adam R."/>
            <person name="Dahlstrom E."/>
            <person name="Martens C."/>
            <person name="Bruno D."/>
            <person name="Barbian K."/>
            <person name="Porcella S.F."/>
            <person name="Nash T."/>
        </authorList>
    </citation>
    <scope>NUCLEOTIDE SEQUENCE</scope>
    <source>
        <strain evidence="2">GS</strain>
    </source>
</reference>
<comment type="caution">
    <text evidence="1">The sequence shown here is derived from an EMBL/GenBank/DDBJ whole genome shotgun (WGS) entry which is preliminary data.</text>
</comment>
<evidence type="ECO:0000313" key="1">
    <source>
        <dbReference type="EMBL" id="ESU40601.1"/>
    </source>
</evidence>
<dbReference type="AlphaFoldDB" id="V6TPF1"/>
<organism evidence="1 2">
    <name type="scientific">Giardia intestinalis</name>
    <name type="common">Giardia lamblia</name>
    <dbReference type="NCBI Taxonomy" id="5741"/>
    <lineage>
        <taxon>Eukaryota</taxon>
        <taxon>Metamonada</taxon>
        <taxon>Diplomonadida</taxon>
        <taxon>Hexamitidae</taxon>
        <taxon>Giardiinae</taxon>
        <taxon>Giardia</taxon>
    </lineage>
</organism>
<evidence type="ECO:0000313" key="2">
    <source>
        <dbReference type="Proteomes" id="UP000018040"/>
    </source>
</evidence>
<dbReference type="EMBL" id="AHHH01000198">
    <property type="protein sequence ID" value="ESU40601.1"/>
    <property type="molecule type" value="Genomic_DNA"/>
</dbReference>
<dbReference type="VEuPathDB" id="GiardiaDB:QR46_4447"/>
<dbReference type="Proteomes" id="UP000018040">
    <property type="component" value="Unassembled WGS sequence"/>
</dbReference>
<proteinExistence type="predicted"/>